<sequence length="106" mass="12303">TILQSLNILLQRHSKTVTDFDLLDLFPETNKTELPTVLIEELSYNFTIADLNKANTLNEIQLAIFDKTLSLIEYRKNGMLFVNRPARSSKTYLYDCLLTHIRVNNQ</sequence>
<feature type="non-terminal residue" evidence="1">
    <location>
        <position position="1"/>
    </location>
</feature>
<dbReference type="Proteomes" id="UP000789920">
    <property type="component" value="Unassembled WGS sequence"/>
</dbReference>
<comment type="caution">
    <text evidence="1">The sequence shown here is derived from an EMBL/GenBank/DDBJ whole genome shotgun (WGS) entry which is preliminary data.</text>
</comment>
<organism evidence="1 2">
    <name type="scientific">Racocetra persica</name>
    <dbReference type="NCBI Taxonomy" id="160502"/>
    <lineage>
        <taxon>Eukaryota</taxon>
        <taxon>Fungi</taxon>
        <taxon>Fungi incertae sedis</taxon>
        <taxon>Mucoromycota</taxon>
        <taxon>Glomeromycotina</taxon>
        <taxon>Glomeromycetes</taxon>
        <taxon>Diversisporales</taxon>
        <taxon>Gigasporaceae</taxon>
        <taxon>Racocetra</taxon>
    </lineage>
</organism>
<keyword evidence="2" id="KW-1185">Reference proteome</keyword>
<gene>
    <name evidence="1" type="ORF">RPERSI_LOCUS16346</name>
</gene>
<dbReference type="EMBL" id="CAJVQC010040293">
    <property type="protein sequence ID" value="CAG8770527.1"/>
    <property type="molecule type" value="Genomic_DNA"/>
</dbReference>
<feature type="non-terminal residue" evidence="1">
    <location>
        <position position="106"/>
    </location>
</feature>
<proteinExistence type="predicted"/>
<reference evidence="1" key="1">
    <citation type="submission" date="2021-06" db="EMBL/GenBank/DDBJ databases">
        <authorList>
            <person name="Kallberg Y."/>
            <person name="Tangrot J."/>
            <person name="Rosling A."/>
        </authorList>
    </citation>
    <scope>NUCLEOTIDE SEQUENCE</scope>
    <source>
        <strain evidence="1">MA461A</strain>
    </source>
</reference>
<evidence type="ECO:0000313" key="1">
    <source>
        <dbReference type="EMBL" id="CAG8770527.1"/>
    </source>
</evidence>
<evidence type="ECO:0000313" key="2">
    <source>
        <dbReference type="Proteomes" id="UP000789920"/>
    </source>
</evidence>
<name>A0ACA9QZE4_9GLOM</name>
<accession>A0ACA9QZE4</accession>
<protein>
    <submittedName>
        <fullName evidence="1">27317_t:CDS:1</fullName>
    </submittedName>
</protein>